<feature type="domain" description="Protein kinase" evidence="2">
    <location>
        <begin position="15"/>
        <end position="340"/>
    </location>
</feature>
<proteinExistence type="predicted"/>
<dbReference type="GO" id="GO:0004672">
    <property type="term" value="F:protein kinase activity"/>
    <property type="evidence" value="ECO:0007669"/>
    <property type="project" value="InterPro"/>
</dbReference>
<dbReference type="GO" id="GO:0005524">
    <property type="term" value="F:ATP binding"/>
    <property type="evidence" value="ECO:0007669"/>
    <property type="project" value="InterPro"/>
</dbReference>
<feature type="compositionally biased region" description="Basic and acidic residues" evidence="1">
    <location>
        <begin position="303"/>
        <end position="313"/>
    </location>
</feature>
<accession>A0A7Z9D7B2</accession>
<dbReference type="Pfam" id="PF00069">
    <property type="entry name" value="Pkinase"/>
    <property type="match status" value="1"/>
</dbReference>
<gene>
    <name evidence="3" type="ORF">NCTC10207_01495</name>
</gene>
<sequence length="465" mass="50520">MHFEYFRYKRYMENIEYLNLLTEDARRTIWRVEYCPKPSDNAPSAAQTGEHPLGLKPGTYTLMRLNTADDSVLAEALCSLEPNPGLATLLAVQHLTGTAEAAQKTENAGTLQWYEPLEAGTLSALLAAREHIPVAEVASLARSLCEGLAHLHHQGFIHGAISTENVLISTHGTPKLIDARHAPGNLSTSALSLAQAEDTRALARLLWHALTGKPPAAAHERIPLPLAAEDITENMGYTLENVLDTDLPSLETIVEVFSKVQAVPLNAYLSAPEDVRERMPAASSQQQGSKSKPVQNAPAAKARPKESKARQEASNKPQKKILQTSKNRMLLGALALTLAVGVGVVSYQLGSHDSAPVQTASATTAANEHDDERKIIETLIEERNRELTEKGAPTLQVRSLTKVEHKGDTLALTAEVQAPGYTPTEAELRDKGVRMQDGMAVQKVTFELHQDNGHWRIASAVPVSE</sequence>
<evidence type="ECO:0000259" key="2">
    <source>
        <dbReference type="PROSITE" id="PS50011"/>
    </source>
</evidence>
<dbReference type="PROSITE" id="PS50011">
    <property type="entry name" value="PROTEIN_KINASE_DOM"/>
    <property type="match status" value="1"/>
</dbReference>
<feature type="compositionally biased region" description="Low complexity" evidence="1">
    <location>
        <begin position="280"/>
        <end position="295"/>
    </location>
</feature>
<dbReference type="EMBL" id="LR134479">
    <property type="protein sequence ID" value="VEI23388.1"/>
    <property type="molecule type" value="Genomic_DNA"/>
</dbReference>
<evidence type="ECO:0000256" key="1">
    <source>
        <dbReference type="SAM" id="MobiDB-lite"/>
    </source>
</evidence>
<organism evidence="3 4">
    <name type="scientific">Rothia aeria</name>
    <dbReference type="NCBI Taxonomy" id="172042"/>
    <lineage>
        <taxon>Bacteria</taxon>
        <taxon>Bacillati</taxon>
        <taxon>Actinomycetota</taxon>
        <taxon>Actinomycetes</taxon>
        <taxon>Micrococcales</taxon>
        <taxon>Micrococcaceae</taxon>
        <taxon>Rothia</taxon>
    </lineage>
</organism>
<feature type="compositionally biased region" description="Polar residues" evidence="1">
    <location>
        <begin position="314"/>
        <end position="323"/>
    </location>
</feature>
<dbReference type="SUPFAM" id="SSF56112">
    <property type="entry name" value="Protein kinase-like (PK-like)"/>
    <property type="match status" value="1"/>
</dbReference>
<name>A0A7Z9D7B2_9MICC</name>
<dbReference type="Proteomes" id="UP000282386">
    <property type="component" value="Chromosome"/>
</dbReference>
<evidence type="ECO:0000313" key="3">
    <source>
        <dbReference type="EMBL" id="VEI23388.1"/>
    </source>
</evidence>
<feature type="region of interest" description="Disordered" evidence="1">
    <location>
        <begin position="276"/>
        <end position="323"/>
    </location>
</feature>
<reference evidence="3 4" key="1">
    <citation type="submission" date="2018-12" db="EMBL/GenBank/DDBJ databases">
        <authorList>
            <consortium name="Pathogen Informatics"/>
        </authorList>
    </citation>
    <scope>NUCLEOTIDE SEQUENCE [LARGE SCALE GENOMIC DNA]</scope>
    <source>
        <strain evidence="3 4">NCTC10207</strain>
    </source>
</reference>
<dbReference type="InterPro" id="IPR000719">
    <property type="entry name" value="Prot_kinase_dom"/>
</dbReference>
<protein>
    <submittedName>
        <fullName evidence="3">Predicted ATPase</fullName>
    </submittedName>
</protein>
<dbReference type="AlphaFoldDB" id="A0A7Z9D7B2"/>
<evidence type="ECO:0000313" key="4">
    <source>
        <dbReference type="Proteomes" id="UP000282386"/>
    </source>
</evidence>
<dbReference type="Gene3D" id="1.10.510.10">
    <property type="entry name" value="Transferase(Phosphotransferase) domain 1"/>
    <property type="match status" value="1"/>
</dbReference>
<dbReference type="InterPro" id="IPR011009">
    <property type="entry name" value="Kinase-like_dom_sf"/>
</dbReference>